<gene>
    <name evidence="1" type="ORF">SAMN04488005_1840</name>
</gene>
<organism evidence="1 2">
    <name type="scientific">Yoonia tamlensis</name>
    <dbReference type="NCBI Taxonomy" id="390270"/>
    <lineage>
        <taxon>Bacteria</taxon>
        <taxon>Pseudomonadati</taxon>
        <taxon>Pseudomonadota</taxon>
        <taxon>Alphaproteobacteria</taxon>
        <taxon>Rhodobacterales</taxon>
        <taxon>Paracoccaceae</taxon>
        <taxon>Yoonia</taxon>
    </lineage>
</organism>
<evidence type="ECO:0000313" key="2">
    <source>
        <dbReference type="Proteomes" id="UP000199478"/>
    </source>
</evidence>
<protein>
    <recommendedName>
        <fullName evidence="3">Hpr(Ser) kinase/phosphatase</fullName>
    </recommendedName>
</protein>
<dbReference type="STRING" id="390270.SAMN04488005_1840"/>
<evidence type="ECO:0000313" key="1">
    <source>
        <dbReference type="EMBL" id="SFR42931.1"/>
    </source>
</evidence>
<accession>A0A1I6GLB1</accession>
<dbReference type="AlphaFoldDB" id="A0A1I6GLB1"/>
<keyword evidence="2" id="KW-1185">Reference proteome</keyword>
<sequence>MNLARSALPATNWRQTTEIVPFHEAILLRAIVRWHVLPFATLRIGGCTCLLVAPSFGGKSTLIAHALAQRRIASAQVTLIDDNTTWIDRSGRAVCVRRPLKIRQETLGQLARNLPPHRKSTPHRDGSLYVTPTASARYLSRHRINALVVLDRHVAHPRLEILSARSADEASSYHLRQRLGRLPAAGLVTTLARVLRTPDIGLYKLNYRASDDGLALLAELKSRHPR</sequence>
<name>A0A1I6GLB1_9RHOB</name>
<dbReference type="EMBL" id="FOYP01000001">
    <property type="protein sequence ID" value="SFR42931.1"/>
    <property type="molecule type" value="Genomic_DNA"/>
</dbReference>
<reference evidence="2" key="1">
    <citation type="submission" date="2016-10" db="EMBL/GenBank/DDBJ databases">
        <authorList>
            <person name="Varghese N."/>
            <person name="Submissions S."/>
        </authorList>
    </citation>
    <scope>NUCLEOTIDE SEQUENCE [LARGE SCALE GENOMIC DNA]</scope>
    <source>
        <strain evidence="2">DSM 26879</strain>
    </source>
</reference>
<evidence type="ECO:0008006" key="3">
    <source>
        <dbReference type="Google" id="ProtNLM"/>
    </source>
</evidence>
<proteinExistence type="predicted"/>
<dbReference type="Proteomes" id="UP000199478">
    <property type="component" value="Unassembled WGS sequence"/>
</dbReference>